<feature type="transmembrane region" description="Helical" evidence="6">
    <location>
        <begin position="6"/>
        <end position="23"/>
    </location>
</feature>
<dbReference type="AlphaFoldDB" id="A0A5N5SV87"/>
<comment type="similarity">
    <text evidence="2">Belongs to the KRTCAP2 family.</text>
</comment>
<dbReference type="GO" id="GO:0016020">
    <property type="term" value="C:membrane"/>
    <property type="evidence" value="ECO:0007669"/>
    <property type="project" value="UniProtKB-SubCell"/>
</dbReference>
<feature type="transmembrane region" description="Helical" evidence="6">
    <location>
        <begin position="75"/>
        <end position="108"/>
    </location>
</feature>
<dbReference type="Proteomes" id="UP000326759">
    <property type="component" value="Unassembled WGS sequence"/>
</dbReference>
<evidence type="ECO:0000256" key="1">
    <source>
        <dbReference type="ARBA" id="ARBA00004141"/>
    </source>
</evidence>
<keyword evidence="3 6" id="KW-0812">Transmembrane</keyword>
<keyword evidence="8" id="KW-1185">Reference proteome</keyword>
<sequence>MAVNTSTSLGVSLICCILVFSGLQMYRVVFSSSRLLTLVAGYSASWLFIFLLTAVSNLETIMFGKGFQAKLIPEVVISLVISCFAAAMVHRVSVTVCFLCSILALYYLNKLSHGHYHSSQTSVTAHTKKKRA</sequence>
<evidence type="ECO:0000313" key="7">
    <source>
        <dbReference type="EMBL" id="KAB7497835.1"/>
    </source>
</evidence>
<name>A0A5N5SV87_9CRUS</name>
<reference evidence="7 8" key="1">
    <citation type="journal article" date="2019" name="PLoS Biol.">
        <title>Sex chromosomes control vertical transmission of feminizing Wolbachia symbionts in an isopod.</title>
        <authorList>
            <person name="Becking T."/>
            <person name="Chebbi M.A."/>
            <person name="Giraud I."/>
            <person name="Moumen B."/>
            <person name="Laverre T."/>
            <person name="Caubet Y."/>
            <person name="Peccoud J."/>
            <person name="Gilbert C."/>
            <person name="Cordaux R."/>
        </authorList>
    </citation>
    <scope>NUCLEOTIDE SEQUENCE [LARGE SCALE GENOMIC DNA]</scope>
    <source>
        <strain evidence="7">ANa2</strain>
        <tissue evidence="7">Whole body excluding digestive tract and cuticle</tissue>
    </source>
</reference>
<keyword evidence="5 6" id="KW-0472">Membrane</keyword>
<comment type="caution">
    <text evidence="7">The sequence shown here is derived from an EMBL/GenBank/DDBJ whole genome shotgun (WGS) entry which is preliminary data.</text>
</comment>
<keyword evidence="4 6" id="KW-1133">Transmembrane helix</keyword>
<dbReference type="PANTHER" id="PTHR32001">
    <property type="entry name" value="KERATINOCYTE-ASSOCIATED PROTEIN 2"/>
    <property type="match status" value="1"/>
</dbReference>
<evidence type="ECO:0000256" key="3">
    <source>
        <dbReference type="ARBA" id="ARBA00022692"/>
    </source>
</evidence>
<dbReference type="PANTHER" id="PTHR32001:SF1">
    <property type="entry name" value="KERATINOCYTE-ASSOCIATED PROTEIN 2"/>
    <property type="match status" value="1"/>
</dbReference>
<protein>
    <submittedName>
        <fullName evidence="7">Protein KRTCAP2-like protein</fullName>
    </submittedName>
</protein>
<comment type="subcellular location">
    <subcellularLocation>
        <location evidence="1">Membrane</location>
        <topology evidence="1">Multi-pass membrane protein</topology>
    </subcellularLocation>
</comment>
<feature type="transmembrane region" description="Helical" evidence="6">
    <location>
        <begin position="35"/>
        <end position="55"/>
    </location>
</feature>
<dbReference type="OrthoDB" id="1111004at2759"/>
<evidence type="ECO:0000256" key="6">
    <source>
        <dbReference type="SAM" id="Phobius"/>
    </source>
</evidence>
<accession>A0A5N5SV87</accession>
<dbReference type="EMBL" id="SEYY01019860">
    <property type="protein sequence ID" value="KAB7497835.1"/>
    <property type="molecule type" value="Genomic_DNA"/>
</dbReference>
<proteinExistence type="inferred from homology"/>
<organism evidence="7 8">
    <name type="scientific">Armadillidium nasatum</name>
    <dbReference type="NCBI Taxonomy" id="96803"/>
    <lineage>
        <taxon>Eukaryota</taxon>
        <taxon>Metazoa</taxon>
        <taxon>Ecdysozoa</taxon>
        <taxon>Arthropoda</taxon>
        <taxon>Crustacea</taxon>
        <taxon>Multicrustacea</taxon>
        <taxon>Malacostraca</taxon>
        <taxon>Eumalacostraca</taxon>
        <taxon>Peracarida</taxon>
        <taxon>Isopoda</taxon>
        <taxon>Oniscidea</taxon>
        <taxon>Crinocheta</taxon>
        <taxon>Armadillidiidae</taxon>
        <taxon>Armadillidium</taxon>
    </lineage>
</organism>
<gene>
    <name evidence="7" type="ORF">Anas_06174</name>
</gene>
<evidence type="ECO:0000256" key="2">
    <source>
        <dbReference type="ARBA" id="ARBA00007279"/>
    </source>
</evidence>
<evidence type="ECO:0000313" key="8">
    <source>
        <dbReference type="Proteomes" id="UP000326759"/>
    </source>
</evidence>
<dbReference type="Pfam" id="PF09775">
    <property type="entry name" value="Keratin_assoc"/>
    <property type="match status" value="1"/>
</dbReference>
<evidence type="ECO:0000256" key="4">
    <source>
        <dbReference type="ARBA" id="ARBA00022989"/>
    </source>
</evidence>
<dbReference type="InterPro" id="IPR018614">
    <property type="entry name" value="KRTCAP2"/>
</dbReference>
<evidence type="ECO:0000256" key="5">
    <source>
        <dbReference type="ARBA" id="ARBA00023136"/>
    </source>
</evidence>